<organism evidence="1 2">
    <name type="scientific">Bathymodiolus thermophilus thioautotrophic gill symbiont</name>
    <dbReference type="NCBI Taxonomy" id="2360"/>
    <lineage>
        <taxon>Bacteria</taxon>
        <taxon>Pseudomonadati</taxon>
        <taxon>Pseudomonadota</taxon>
        <taxon>Gammaproteobacteria</taxon>
        <taxon>sulfur-oxidizing symbionts</taxon>
    </lineage>
</organism>
<evidence type="ECO:0008006" key="3">
    <source>
        <dbReference type="Google" id="ProtNLM"/>
    </source>
</evidence>
<name>A0A3G3ILC5_9GAMM</name>
<dbReference type="KEGG" id="bthg:MS2017_0651"/>
<dbReference type="Gene3D" id="2.180.10.10">
    <property type="entry name" value="RHS repeat-associated core"/>
    <property type="match status" value="1"/>
</dbReference>
<protein>
    <recommendedName>
        <fullName evidence="3">Insecticidal toxin complex protein</fullName>
    </recommendedName>
</protein>
<dbReference type="EMBL" id="CP024634">
    <property type="protein sequence ID" value="AYQ56384.1"/>
    <property type="molecule type" value="Genomic_DNA"/>
</dbReference>
<accession>A0A3G3ILC5</accession>
<dbReference type="PANTHER" id="PTHR32305">
    <property type="match status" value="1"/>
</dbReference>
<dbReference type="PRINTS" id="PR00394">
    <property type="entry name" value="RHSPROTEIN"/>
</dbReference>
<dbReference type="AlphaFoldDB" id="A0A3G3ILC5"/>
<dbReference type="NCBIfam" id="TIGR03696">
    <property type="entry name" value="Rhs_assc_core"/>
    <property type="match status" value="1"/>
</dbReference>
<dbReference type="Proteomes" id="UP000278334">
    <property type="component" value="Chromosome"/>
</dbReference>
<evidence type="ECO:0000313" key="1">
    <source>
        <dbReference type="EMBL" id="AYQ56384.1"/>
    </source>
</evidence>
<evidence type="ECO:0000313" key="2">
    <source>
        <dbReference type="Proteomes" id="UP000278334"/>
    </source>
</evidence>
<dbReference type="InterPro" id="IPR022385">
    <property type="entry name" value="Rhs_assc_core"/>
</dbReference>
<sequence>MIYIFRLGILILQTMQPVIIKIKRNSMNALELYHQTYTYDTSNNLTHLSHQANSNTWQQIIAIHPHNNRGTETPQSTTDFDTNGNLLTLNNIGTLHWHYNNTLNKLTQQDKNNTTEYYAYDHQGNRVRTVIESNKQIQSQRNYLPSLDTSTNKAKQQTNTLHIGTHILSETSENNTQTRYQLSSHLKANTLELNDQAQVVSYECYYPYGATTLIAGKDKTQVQQKRYRYTGKERDDSSGLYYYGARYLAPWLARWISPDPAGAVGGLNLYVYVSNNPLKYRDPTGHIKTIPEQEAEEGAVGGAAYNGRTKRQHFDSGEYAVINGEVISANLAAEKMVKIKEIQGQILKSPIFNQLGQLDSSSRLDRALNVDSSVHERYVSYQAGLRMAELRAQSCKRIADMKGTYNNRITARFYASDEYRELVIKHKVANCAECSNLMFNSLNKEYPDMPVEWIDISDTDHTFNLINRDQSTSIFEPDTWNKDTLVVDAWKRAVYTKEEFLSVNLQDCDFKLNSGIKGKASQMMRYKDEASVFVFENGRLKKEVSML</sequence>
<dbReference type="PANTHER" id="PTHR32305:SF15">
    <property type="entry name" value="PROTEIN RHSA-RELATED"/>
    <property type="match status" value="1"/>
</dbReference>
<proteinExistence type="predicted"/>
<dbReference type="InterPro" id="IPR050708">
    <property type="entry name" value="T6SS_VgrG/RHS"/>
</dbReference>
<reference evidence="1 2" key="1">
    <citation type="submission" date="2017-11" db="EMBL/GenBank/DDBJ databases">
        <title>Genome sequence of the bacterial symbiont EPR9N from a vent mussel Bathymodiolus thermophilus.</title>
        <authorList>
            <person name="Won Y.-J."/>
        </authorList>
    </citation>
    <scope>NUCLEOTIDE SEQUENCE [LARGE SCALE GENOMIC DNA]</scope>
    <source>
        <strain evidence="1 2">EPR9N</strain>
    </source>
</reference>
<gene>
    <name evidence="1" type="ORF">MS2017_0651</name>
</gene>